<evidence type="ECO:0000313" key="3">
    <source>
        <dbReference type="Proteomes" id="UP000031338"/>
    </source>
</evidence>
<comment type="similarity">
    <text evidence="1">Belongs to the enoyl-CoA hydratase/isomerase family.</text>
</comment>
<dbReference type="CDD" id="cd06558">
    <property type="entry name" value="crotonase-like"/>
    <property type="match status" value="1"/>
</dbReference>
<protein>
    <submittedName>
        <fullName evidence="2">Enoyl-CoA hydratase</fullName>
        <ecNumber evidence="2">4.2.1.17</ecNumber>
    </submittedName>
</protein>
<gene>
    <name evidence="2" type="ORF">NJ75_02282</name>
</gene>
<name>A0A0B8ZIG8_9SPHN</name>
<dbReference type="NCBIfam" id="NF006699">
    <property type="entry name" value="PRK09245.1"/>
    <property type="match status" value="1"/>
</dbReference>
<evidence type="ECO:0000313" key="2">
    <source>
        <dbReference type="EMBL" id="KHS46021.1"/>
    </source>
</evidence>
<keyword evidence="2" id="KW-0456">Lyase</keyword>
<proteinExistence type="inferred from homology"/>
<dbReference type="SUPFAM" id="SSF52096">
    <property type="entry name" value="ClpP/crotonase"/>
    <property type="match status" value="1"/>
</dbReference>
<keyword evidence="3" id="KW-1185">Reference proteome</keyword>
<dbReference type="Gene3D" id="1.10.12.10">
    <property type="entry name" value="Lyase 2-enoyl-coa Hydratase, Chain A, domain 2"/>
    <property type="match status" value="1"/>
</dbReference>
<dbReference type="InterPro" id="IPR014748">
    <property type="entry name" value="Enoyl-CoA_hydra_C"/>
</dbReference>
<dbReference type="Gene3D" id="3.90.226.10">
    <property type="entry name" value="2-enoyl-CoA Hydratase, Chain A, domain 1"/>
    <property type="match status" value="1"/>
</dbReference>
<dbReference type="GO" id="GO:0004300">
    <property type="term" value="F:enoyl-CoA hydratase activity"/>
    <property type="evidence" value="ECO:0007669"/>
    <property type="project" value="UniProtKB-EC"/>
</dbReference>
<dbReference type="AlphaFoldDB" id="A0A0B8ZIG8"/>
<accession>A0A0B8ZIG8</accession>
<dbReference type="STRING" id="48936.NJ75_02282"/>
<comment type="caution">
    <text evidence="2">The sequence shown here is derived from an EMBL/GenBank/DDBJ whole genome shotgun (WGS) entry which is preliminary data.</text>
</comment>
<evidence type="ECO:0000256" key="1">
    <source>
        <dbReference type="ARBA" id="ARBA00005254"/>
    </source>
</evidence>
<organism evidence="2 3">
    <name type="scientific">Novosphingobium subterraneum</name>
    <dbReference type="NCBI Taxonomy" id="48936"/>
    <lineage>
        <taxon>Bacteria</taxon>
        <taxon>Pseudomonadati</taxon>
        <taxon>Pseudomonadota</taxon>
        <taxon>Alphaproteobacteria</taxon>
        <taxon>Sphingomonadales</taxon>
        <taxon>Sphingomonadaceae</taxon>
        <taxon>Novosphingobium</taxon>
    </lineage>
</organism>
<sequence length="268" mass="28524">MSETPFLLVERDGPVVIATLNRPDTRNAISETAHSEEIAQFCADVTRDASVRAVVLTGAGKAFCAGGNVKHMAEKTGMFGGSPFSIRNQYRTGIQLIPTALYDLEVPVVAAVNGPAIGAGLDLACMTDIRIASEKALFAESFVKLGIVPGDGGAWLLPRVIGMARASLMTLTGDTIDAAKALEYGLVSEVVAPDRLLPRALEVAHSIAANPGHATRMAKRLLREGQDMKLAPLLELSAAYQALAHHTHDHHEAVSAFLEKRKPELKGE</sequence>
<reference evidence="2 3" key="1">
    <citation type="submission" date="2014-10" db="EMBL/GenBank/DDBJ databases">
        <title>Draft genome sequence of Novosphingobium subterraneum DSM 12447.</title>
        <authorList>
            <person name="Gan H.M."/>
            <person name="Gan H.Y."/>
            <person name="Savka M.A."/>
        </authorList>
    </citation>
    <scope>NUCLEOTIDE SEQUENCE [LARGE SCALE GENOMIC DNA]</scope>
    <source>
        <strain evidence="2 3">DSM 12447</strain>
    </source>
</reference>
<dbReference type="InterPro" id="IPR001753">
    <property type="entry name" value="Enoyl-CoA_hydra/iso"/>
</dbReference>
<dbReference type="Proteomes" id="UP000031338">
    <property type="component" value="Unassembled WGS sequence"/>
</dbReference>
<dbReference type="EC" id="4.2.1.17" evidence="2"/>
<dbReference type="PANTHER" id="PTHR43459">
    <property type="entry name" value="ENOYL-COA HYDRATASE"/>
    <property type="match status" value="1"/>
</dbReference>
<dbReference type="PATRIC" id="fig|48936.3.peg.2294"/>
<dbReference type="InterPro" id="IPR029045">
    <property type="entry name" value="ClpP/crotonase-like_dom_sf"/>
</dbReference>
<dbReference type="Pfam" id="PF00378">
    <property type="entry name" value="ECH_1"/>
    <property type="match status" value="1"/>
</dbReference>
<dbReference type="PANTHER" id="PTHR43459:SF1">
    <property type="entry name" value="EG:BACN32G11.4 PROTEIN"/>
    <property type="match status" value="1"/>
</dbReference>
<dbReference type="EMBL" id="JRVC01000010">
    <property type="protein sequence ID" value="KHS46021.1"/>
    <property type="molecule type" value="Genomic_DNA"/>
</dbReference>
<dbReference type="RefSeq" id="WP_039334497.1">
    <property type="nucleotide sequence ID" value="NZ_JRVC01000010.1"/>
</dbReference>